<dbReference type="AlphaFoldDB" id="A6UIZ9"/>
<gene>
    <name evidence="2" type="ordered locus">Smed_4843</name>
</gene>
<protein>
    <submittedName>
        <fullName evidence="2">Uncharacterized protein</fullName>
    </submittedName>
</protein>
<geneLocation type="plasmid" evidence="2 3">
    <name>pSMED01</name>
</geneLocation>
<accession>A6UIZ9</accession>
<reference evidence="3" key="1">
    <citation type="submission" date="2007-06" db="EMBL/GenBank/DDBJ databases">
        <title>Complete sequence of Sinorhizobium medicae WSM419 plasmid pSMED01.</title>
        <authorList>
            <consortium name="US DOE Joint Genome Institute"/>
            <person name="Copeland A."/>
            <person name="Lucas S."/>
            <person name="Lapidus A."/>
            <person name="Barry K."/>
            <person name="Glavina del Rio T."/>
            <person name="Dalin E."/>
            <person name="Tice H."/>
            <person name="Pitluck S."/>
            <person name="Chain P."/>
            <person name="Malfatti S."/>
            <person name="Shin M."/>
            <person name="Vergez L."/>
            <person name="Schmutz J."/>
            <person name="Larimer F."/>
            <person name="Land M."/>
            <person name="Hauser L."/>
            <person name="Kyrpides N."/>
            <person name="Mikhailova N."/>
            <person name="Reeve W.G."/>
            <person name="Richardson P."/>
        </authorList>
    </citation>
    <scope>NUCLEOTIDE SEQUENCE [LARGE SCALE GENOMIC DNA]</scope>
    <source>
        <strain evidence="3">WSM419</strain>
        <plasmid evidence="3">Plasmid pSMED01</plasmid>
    </source>
</reference>
<sequence>MRSRREPGEADVLALQMIKRIDPIDVLREVMRLWMACRVQRQRIRIVVDGEVRRAAERNLDADRGSTTAGEAIDHKGRADMGKSHQSVGVGRNEKLPPPIASPKNVTERFCGWKNRGHPVAIAHPWSGNELGQGIRIEPYRTDPGRRAWHGCNSLKSPTTTKYQ</sequence>
<proteinExistence type="predicted"/>
<name>A6UIZ9_SINMW</name>
<feature type="region of interest" description="Disordered" evidence="1">
    <location>
        <begin position="78"/>
        <end position="103"/>
    </location>
</feature>
<dbReference type="EMBL" id="CP000739">
    <property type="protein sequence ID" value="ABR63629.1"/>
    <property type="molecule type" value="Genomic_DNA"/>
</dbReference>
<dbReference type="KEGG" id="smd:Smed_4843"/>
<dbReference type="Proteomes" id="UP000001108">
    <property type="component" value="Plasmid pSMED01"/>
</dbReference>
<reference evidence="2 3" key="2">
    <citation type="journal article" date="2010" name="Stand. Genomic Sci.">
        <title>Complete genome sequence of the Medicago microsymbiont Ensifer (Sinorhizobium) medicae strain WSM419.</title>
        <authorList>
            <person name="Reeve W."/>
            <person name="Chain P."/>
            <person name="O'Hara G."/>
            <person name="Ardley J."/>
            <person name="Nandesena K."/>
            <person name="Brau L."/>
            <person name="Tiwari R."/>
            <person name="Malfatti S."/>
            <person name="Kiss H."/>
            <person name="Lapidus A."/>
            <person name="Copeland A."/>
            <person name="Nolan M."/>
            <person name="Land M."/>
            <person name="Hauser L."/>
            <person name="Chang Y.J."/>
            <person name="Ivanova N."/>
            <person name="Mavromatis K."/>
            <person name="Markowitz V."/>
            <person name="Kyrpides N."/>
            <person name="Gollagher M."/>
            <person name="Yates R."/>
            <person name="Dilworth M."/>
            <person name="Howieson J."/>
        </authorList>
    </citation>
    <scope>NUCLEOTIDE SEQUENCE [LARGE SCALE GENOMIC DNA]</scope>
    <source>
        <strain evidence="2 3">WSM419</strain>
        <plasmid evidence="3">Plasmid pSMED01</plasmid>
    </source>
</reference>
<evidence type="ECO:0000313" key="3">
    <source>
        <dbReference type="Proteomes" id="UP000001108"/>
    </source>
</evidence>
<evidence type="ECO:0000313" key="2">
    <source>
        <dbReference type="EMBL" id="ABR63629.1"/>
    </source>
</evidence>
<dbReference type="HOGENOM" id="CLU_1617920_0_0_5"/>
<evidence type="ECO:0000256" key="1">
    <source>
        <dbReference type="SAM" id="MobiDB-lite"/>
    </source>
</evidence>
<keyword evidence="2" id="KW-0614">Plasmid</keyword>
<organism evidence="2 3">
    <name type="scientific">Sinorhizobium medicae (strain WSM419)</name>
    <name type="common">Ensifer medicae</name>
    <dbReference type="NCBI Taxonomy" id="366394"/>
    <lineage>
        <taxon>Bacteria</taxon>
        <taxon>Pseudomonadati</taxon>
        <taxon>Pseudomonadota</taxon>
        <taxon>Alphaproteobacteria</taxon>
        <taxon>Hyphomicrobiales</taxon>
        <taxon>Rhizobiaceae</taxon>
        <taxon>Sinorhizobium/Ensifer group</taxon>
        <taxon>Sinorhizobium</taxon>
    </lineage>
</organism>